<dbReference type="EC" id="1.3.98.1" evidence="11"/>
<dbReference type="Gene3D" id="3.20.20.70">
    <property type="entry name" value="Aldolase class I"/>
    <property type="match status" value="1"/>
</dbReference>
<dbReference type="GO" id="GO:0006221">
    <property type="term" value="P:pyrimidine nucleotide biosynthetic process"/>
    <property type="evidence" value="ECO:0007669"/>
    <property type="project" value="UniProtKB-KW"/>
</dbReference>
<evidence type="ECO:0000313" key="13">
    <source>
        <dbReference type="EMBL" id="KAF7846204.1"/>
    </source>
</evidence>
<feature type="domain" description="Dihydroorotate dehydrogenase catalytic" evidence="12">
    <location>
        <begin position="75"/>
        <end position="324"/>
    </location>
</feature>
<dbReference type="InterPro" id="IPR013785">
    <property type="entry name" value="Aldolase_TIM"/>
</dbReference>
<evidence type="ECO:0000256" key="2">
    <source>
        <dbReference type="ARBA" id="ARBA00004496"/>
    </source>
</evidence>
<evidence type="ECO:0000256" key="1">
    <source>
        <dbReference type="ARBA" id="ARBA00001917"/>
    </source>
</evidence>
<keyword evidence="6 11" id="KW-0963">Cytoplasm</keyword>
<comment type="pathway">
    <text evidence="3 11">Pyrimidine metabolism; UMP biosynthesis via de novo pathway.</text>
</comment>
<keyword evidence="9 11" id="KW-0665">Pyrimidine biosynthesis</keyword>
<dbReference type="EMBL" id="MU094583">
    <property type="protein sequence ID" value="KAF7846204.1"/>
    <property type="molecule type" value="Genomic_DNA"/>
</dbReference>
<dbReference type="SUPFAM" id="SSF51395">
    <property type="entry name" value="FMN-linked oxidoreductases"/>
    <property type="match status" value="1"/>
</dbReference>
<dbReference type="InterPro" id="IPR050074">
    <property type="entry name" value="DHO_dehydrogenase"/>
</dbReference>
<protein>
    <recommendedName>
        <fullName evidence="5 11">Dihydroorotate dehydrogenase (fumarate)</fullName>
        <ecNumber evidence="11">1.3.98.1</ecNumber>
    </recommendedName>
    <alternativeName>
        <fullName evidence="11">Dihydroorotate oxidase</fullName>
    </alternativeName>
</protein>
<dbReference type="GO" id="GO:1990663">
    <property type="term" value="F:dihydroorotate dehydrogenase (fumarate) activity"/>
    <property type="evidence" value="ECO:0007669"/>
    <property type="project" value="UniProtKB-EC"/>
</dbReference>
<dbReference type="Pfam" id="PF01180">
    <property type="entry name" value="DHO_dh"/>
    <property type="match status" value="1"/>
</dbReference>
<evidence type="ECO:0000256" key="3">
    <source>
        <dbReference type="ARBA" id="ARBA00004725"/>
    </source>
</evidence>
<name>A0A8T0CGF8_CORYI</name>
<comment type="subunit">
    <text evidence="11">Homodimer.</text>
</comment>
<gene>
    <name evidence="13" type="ORF">BT93_L4867</name>
</gene>
<dbReference type="InterPro" id="IPR023359">
    <property type="entry name" value="Dihydro_DH_chainA_dom2"/>
</dbReference>
<dbReference type="Proteomes" id="UP000806378">
    <property type="component" value="Unassembled WGS sequence"/>
</dbReference>
<dbReference type="PANTHER" id="PTHR48109:SF1">
    <property type="entry name" value="DIHYDROOROTATE DEHYDROGENASE (FUMARATE)"/>
    <property type="match status" value="1"/>
</dbReference>
<comment type="catalytic activity">
    <reaction evidence="11">
        <text>(S)-dihydroorotate + fumarate = orotate + succinate</text>
        <dbReference type="Rhea" id="RHEA:30059"/>
        <dbReference type="ChEBI" id="CHEBI:29806"/>
        <dbReference type="ChEBI" id="CHEBI:30031"/>
        <dbReference type="ChEBI" id="CHEBI:30839"/>
        <dbReference type="ChEBI" id="CHEBI:30864"/>
        <dbReference type="EC" id="1.3.98.1"/>
    </reaction>
</comment>
<evidence type="ECO:0000313" key="14">
    <source>
        <dbReference type="Proteomes" id="UP000806378"/>
    </source>
</evidence>
<dbReference type="GO" id="GO:0006207">
    <property type="term" value="P:'de novo' pyrimidine nucleobase biosynthetic process"/>
    <property type="evidence" value="ECO:0007669"/>
    <property type="project" value="TreeGrafter"/>
</dbReference>
<keyword evidence="10 11" id="KW-0560">Oxidoreductase</keyword>
<keyword evidence="7 11" id="KW-0285">Flavoprotein</keyword>
<dbReference type="GO" id="GO:0005737">
    <property type="term" value="C:cytoplasm"/>
    <property type="evidence" value="ECO:0007669"/>
    <property type="project" value="UniProtKB-SubCell"/>
</dbReference>
<evidence type="ECO:0000256" key="6">
    <source>
        <dbReference type="ARBA" id="ARBA00022490"/>
    </source>
</evidence>
<comment type="function">
    <text evidence="11">Catalyzes the conversion of dihydroorotate to orotate with fumarate as the electron acceptor.</text>
</comment>
<proteinExistence type="inferred from homology"/>
<dbReference type="Gene3D" id="2.30.26.10">
    <property type="entry name" value="Dihydroorotate Dehydrogenase A, chain A, domain 2"/>
    <property type="match status" value="1"/>
</dbReference>
<evidence type="ECO:0000259" key="12">
    <source>
        <dbReference type="Pfam" id="PF01180"/>
    </source>
</evidence>
<keyword evidence="8 11" id="KW-0288">FMN</keyword>
<comment type="subcellular location">
    <subcellularLocation>
        <location evidence="2 11">Cytoplasm</location>
    </subcellularLocation>
</comment>
<dbReference type="OrthoDB" id="14784at2759"/>
<comment type="caution">
    <text evidence="13">The sequence shown here is derived from an EMBL/GenBank/DDBJ whole genome shotgun (WGS) entry which is preliminary data.</text>
</comment>
<evidence type="ECO:0000256" key="9">
    <source>
        <dbReference type="ARBA" id="ARBA00022975"/>
    </source>
</evidence>
<sequence>MPFPKIDPPLLNSANPWCTTEADLRALYECPYTGAVTTRTSLLKGFNHDPSIHQHTFFDPREHKIVPKNTPDYHVSNTTNGSLNTLGYSPIPLSDYLSFITSITSTSPRPSHPKPFIISVTGSPSEVLQAHTLIRAHVSQISAPLAMEMNLSCPNIPSKPPPAYSGPALLEYLSVLPPDSDVPVGIKTPPYTYHDQFATLISALKTAAEMRGGKCPVAFVTATNTLGNCLLLGDEGGPVLNSAGGEGVGGMAGAPLHPLALGNVKTLRRMLDEVEELKAVVVIGVGGVGDKAGFERMRAVGAEVVGVGTALGRKGVDVFSEILEGKTT</sequence>
<dbReference type="PANTHER" id="PTHR48109">
    <property type="entry name" value="DIHYDROOROTATE DEHYDROGENASE (QUINONE), MITOCHONDRIAL-RELATED"/>
    <property type="match status" value="1"/>
</dbReference>
<evidence type="ECO:0000256" key="8">
    <source>
        <dbReference type="ARBA" id="ARBA00022643"/>
    </source>
</evidence>
<comment type="cofactor">
    <cofactor evidence="1 11">
        <name>FMN</name>
        <dbReference type="ChEBI" id="CHEBI:58210"/>
    </cofactor>
</comment>
<dbReference type="CDD" id="cd04741">
    <property type="entry name" value="DHOD_1A_like"/>
    <property type="match status" value="1"/>
</dbReference>
<reference evidence="13" key="1">
    <citation type="submission" date="2020-05" db="EMBL/GenBank/DDBJ databases">
        <title>WGS assembly of Corymbia citriodora subspecies variegata.</title>
        <authorList>
            <person name="Barry K."/>
            <person name="Hundley H."/>
            <person name="Shu S."/>
            <person name="Jenkins J."/>
            <person name="Grimwood J."/>
            <person name="Baten A."/>
        </authorList>
    </citation>
    <scope>NUCLEOTIDE SEQUENCE</scope>
    <source>
        <strain evidence="13">CV2-018</strain>
    </source>
</reference>
<dbReference type="InterPro" id="IPR005720">
    <property type="entry name" value="Dihydroorotate_DH_cat"/>
</dbReference>
<evidence type="ECO:0000256" key="5">
    <source>
        <dbReference type="ARBA" id="ARBA00021374"/>
    </source>
</evidence>
<dbReference type="InterPro" id="IPR033886">
    <property type="entry name" value="DHOD_1A"/>
</dbReference>
<evidence type="ECO:0000256" key="11">
    <source>
        <dbReference type="RuleBase" id="RU364042"/>
    </source>
</evidence>
<evidence type="ECO:0000256" key="4">
    <source>
        <dbReference type="ARBA" id="ARBA00008008"/>
    </source>
</evidence>
<comment type="similarity">
    <text evidence="4 11">Belongs to the dihydroorotate dehydrogenase family. Type 1 subfamily.</text>
</comment>
<dbReference type="AlphaFoldDB" id="A0A8T0CGF8"/>
<evidence type="ECO:0000256" key="10">
    <source>
        <dbReference type="ARBA" id="ARBA00023002"/>
    </source>
</evidence>
<organism evidence="13 14">
    <name type="scientific">Corymbia citriodora subsp. variegata</name>
    <dbReference type="NCBI Taxonomy" id="360336"/>
    <lineage>
        <taxon>Eukaryota</taxon>
        <taxon>Viridiplantae</taxon>
        <taxon>Streptophyta</taxon>
        <taxon>Embryophyta</taxon>
        <taxon>Tracheophyta</taxon>
        <taxon>Spermatophyta</taxon>
        <taxon>Magnoliopsida</taxon>
        <taxon>eudicotyledons</taxon>
        <taxon>Gunneridae</taxon>
        <taxon>Pentapetalae</taxon>
        <taxon>rosids</taxon>
        <taxon>malvids</taxon>
        <taxon>Myrtales</taxon>
        <taxon>Myrtaceae</taxon>
        <taxon>Myrtoideae</taxon>
        <taxon>Eucalypteae</taxon>
        <taxon>Corymbia</taxon>
    </lineage>
</organism>
<keyword evidence="14" id="KW-1185">Reference proteome</keyword>
<evidence type="ECO:0000256" key="7">
    <source>
        <dbReference type="ARBA" id="ARBA00022630"/>
    </source>
</evidence>
<dbReference type="Gramene" id="rna-gnl|WGS:JABURB|Cocit.L4867.1">
    <property type="protein sequence ID" value="cds-KAF7846204.1"/>
    <property type="gene ID" value="gene-BT93_L4867"/>
</dbReference>
<accession>A0A8T0CGF8</accession>